<feature type="compositionally biased region" description="Basic and acidic residues" evidence="1">
    <location>
        <begin position="454"/>
        <end position="471"/>
    </location>
</feature>
<feature type="compositionally biased region" description="Polar residues" evidence="1">
    <location>
        <begin position="841"/>
        <end position="852"/>
    </location>
</feature>
<organism evidence="2 3">
    <name type="scientific">Candida parapsilosis</name>
    <name type="common">Yeast</name>
    <dbReference type="NCBI Taxonomy" id="5480"/>
    <lineage>
        <taxon>Eukaryota</taxon>
        <taxon>Fungi</taxon>
        <taxon>Dikarya</taxon>
        <taxon>Ascomycota</taxon>
        <taxon>Saccharomycotina</taxon>
        <taxon>Pichiomycetes</taxon>
        <taxon>Debaryomycetaceae</taxon>
        <taxon>Candida/Lodderomyces clade</taxon>
        <taxon>Candida</taxon>
    </lineage>
</organism>
<feature type="compositionally biased region" description="Polar residues" evidence="1">
    <location>
        <begin position="58"/>
        <end position="106"/>
    </location>
</feature>
<gene>
    <name evidence="2" type="ORF">FOB60_000828</name>
</gene>
<reference evidence="2" key="1">
    <citation type="submission" date="2020-03" db="EMBL/GenBank/DDBJ databases">
        <title>FDA dAtabase for Regulatory Grade micrObial Sequences (FDA-ARGOS): Supporting development and validation of Infectious Disease Dx tests.</title>
        <authorList>
            <person name="Campos J."/>
            <person name="Goldberg B."/>
            <person name="Tallon L."/>
            <person name="Sadzewicz L."/>
            <person name="Vavikolanu K."/>
            <person name="Mehta A."/>
            <person name="Aluvathingal J."/>
            <person name="Nadendla S."/>
            <person name="Nandy P."/>
            <person name="Geyer C."/>
            <person name="Yan Y."/>
            <person name="Sichtig H."/>
        </authorList>
    </citation>
    <scope>NUCLEOTIDE SEQUENCE [LARGE SCALE GENOMIC DNA]</scope>
    <source>
        <strain evidence="2">FDAARGOS_652</strain>
    </source>
</reference>
<dbReference type="Proteomes" id="UP000590412">
    <property type="component" value="Unassembled WGS sequence"/>
</dbReference>
<feature type="region of interest" description="Disordered" evidence="1">
    <location>
        <begin position="1"/>
        <end position="37"/>
    </location>
</feature>
<feature type="compositionally biased region" description="Basic and acidic residues" evidence="1">
    <location>
        <begin position="490"/>
        <end position="521"/>
    </location>
</feature>
<protein>
    <recommendedName>
        <fullName evidence="4">CENP-T/Histone H4 histone fold domain-containing protein</fullName>
    </recommendedName>
</protein>
<dbReference type="EMBL" id="JABWAB010000001">
    <property type="protein sequence ID" value="KAF6059246.1"/>
    <property type="molecule type" value="Genomic_DNA"/>
</dbReference>
<accession>A0A8X7NQV4</accession>
<feature type="compositionally biased region" description="Polar residues" evidence="1">
    <location>
        <begin position="248"/>
        <end position="266"/>
    </location>
</feature>
<feature type="region of interest" description="Disordered" evidence="1">
    <location>
        <begin position="411"/>
        <end position="562"/>
    </location>
</feature>
<comment type="caution">
    <text evidence="2">The sequence shown here is derived from an EMBL/GenBank/DDBJ whole genome shotgun (WGS) entry which is preliminary data.</text>
</comment>
<feature type="compositionally biased region" description="Polar residues" evidence="1">
    <location>
        <begin position="443"/>
        <end position="452"/>
    </location>
</feature>
<evidence type="ECO:0000313" key="2">
    <source>
        <dbReference type="EMBL" id="KAF6059246.1"/>
    </source>
</evidence>
<dbReference type="AlphaFoldDB" id="A0A8X7NQV4"/>
<feature type="compositionally biased region" description="Basic and acidic residues" evidence="1">
    <location>
        <begin position="1"/>
        <end position="13"/>
    </location>
</feature>
<feature type="compositionally biased region" description="Polar residues" evidence="1">
    <location>
        <begin position="581"/>
        <end position="602"/>
    </location>
</feature>
<feature type="compositionally biased region" description="Polar residues" evidence="1">
    <location>
        <begin position="525"/>
        <end position="537"/>
    </location>
</feature>
<feature type="region of interest" description="Disordered" evidence="1">
    <location>
        <begin position="58"/>
        <end position="107"/>
    </location>
</feature>
<dbReference type="Gene3D" id="1.10.20.10">
    <property type="entry name" value="Histone, subunit A"/>
    <property type="match status" value="1"/>
</dbReference>
<proteinExistence type="predicted"/>
<feature type="region of interest" description="Disordered" evidence="1">
    <location>
        <begin position="153"/>
        <end position="183"/>
    </location>
</feature>
<feature type="region of interest" description="Disordered" evidence="1">
    <location>
        <begin position="806"/>
        <end position="882"/>
    </location>
</feature>
<evidence type="ECO:0008006" key="4">
    <source>
        <dbReference type="Google" id="ProtNLM"/>
    </source>
</evidence>
<sequence>MSSLDAKHDDQKGVDSASTSPRRVNGGPFTGLSQNIIPSLQSPTKFNIHLPAHELSQTTARLASPSSSPRKTQQVSALSSGNPFTNLPSLTYSTDRGNSPRSNSLSNEKESFYNVDYLGPITLEYLRYVYNALVSLEPVEGVSHGGDTNVYDTPPVSSGIDKPGTAETFPVEDNGKYKSPNQLDDMQIQIEMRSRSEETPPPVRSEPQKKPISYLQKILQAQMAKAEKLKTPRSKSVIGDVYQGESVTSEVHQSNINSEPHEQLSQPDYRKPVRKKRKLVGAKPDFTIEPIQHEVSTFGSPGKEKPIESAVNKDVEDTNSEFFKYHGASHLKLPSVDQDIAPGAVNGNLPDQNVALIEENVMQPNIDLLVATREDVTTSEPIVNTNEASVVNKEDPRIDIQHQEQPELIQEKAIEESRNNENAPFQVRHTEQPAPEMNDQEETPLQVSQGDNVETEHEKNKVVSTSKKVDNETSAMVQPLLSEDDVAASEMDKSEHDASEVESQNEKTEESGDGKNHETLEPLKSMSTVHPSAASNLQEKKIVDNSNFKSSQENDDDNGVILESCEYVASDVEIVKRSAGKTEQSEASSEINPSIAKSNAEPNVSEKIVQTEAIMEDTDTSPQMESETKNTPISPTESMFDVFHNAPDTGEVEIDTFSAVDVSDKGDQQPIEESSTSNSKDEAIGISEIDFITMNLLNREKVGSDSSNPNPSQLEKLPTSILQLFQSSSEDFLQNLMNSLKLYAFSRDSRNVDMSDLILYLRQINFGGTGETMGDIERIFDIAQENLPLELIIDLENSVEKALSELETGEEGGLFIGDEEEGEIEQASNEKEKERDDEDVNGSNEGDGSGSTETDDKQFPEQEIEEDVDFKNKDTDDDDEVV</sequence>
<feature type="region of interest" description="Disordered" evidence="1">
    <location>
        <begin position="248"/>
        <end position="272"/>
    </location>
</feature>
<evidence type="ECO:0000256" key="1">
    <source>
        <dbReference type="SAM" id="MobiDB-lite"/>
    </source>
</evidence>
<dbReference type="InterPro" id="IPR009072">
    <property type="entry name" value="Histone-fold"/>
</dbReference>
<feature type="region of interest" description="Disordered" evidence="1">
    <location>
        <begin position="577"/>
        <end position="637"/>
    </location>
</feature>
<feature type="compositionally biased region" description="Polar residues" evidence="1">
    <location>
        <begin position="620"/>
        <end position="637"/>
    </location>
</feature>
<dbReference type="GO" id="GO:0046982">
    <property type="term" value="F:protein heterodimerization activity"/>
    <property type="evidence" value="ECO:0007669"/>
    <property type="project" value="InterPro"/>
</dbReference>
<name>A0A8X7NQV4_CANPA</name>
<evidence type="ECO:0000313" key="3">
    <source>
        <dbReference type="Proteomes" id="UP000590412"/>
    </source>
</evidence>